<dbReference type="InterPro" id="IPR002711">
    <property type="entry name" value="HNH"/>
</dbReference>
<evidence type="ECO:0000256" key="1">
    <source>
        <dbReference type="ARBA" id="ARBA00022722"/>
    </source>
</evidence>
<dbReference type="GO" id="GO:0004519">
    <property type="term" value="F:endonuclease activity"/>
    <property type="evidence" value="ECO:0007669"/>
    <property type="project" value="UniProtKB-KW"/>
</dbReference>
<dbReference type="GO" id="GO:0008270">
    <property type="term" value="F:zinc ion binding"/>
    <property type="evidence" value="ECO:0007669"/>
    <property type="project" value="InterPro"/>
</dbReference>
<dbReference type="Gene3D" id="1.10.30.50">
    <property type="match status" value="1"/>
</dbReference>
<dbReference type="AlphaFoldDB" id="A0A498KWJ4"/>
<gene>
    <name evidence="4" type="ORF">EAF64_20295</name>
</gene>
<name>A0A498KWJ4_9EURY</name>
<keyword evidence="2" id="KW-0378">Hydrolase</keyword>
<dbReference type="CDD" id="cd00085">
    <property type="entry name" value="HNHc"/>
    <property type="match status" value="1"/>
</dbReference>
<sequence>MECPTCGKSLTTERGVKQHHTKVHDDPLPNRECAGCGTEFYDPKARLTYCDDCNPNAGEHNGNWKDAKETTECERCGDEFEYYPSDKKGVYCPTCVEEADEFLGTTFAETVDAERITRSCDYCEDEITVLQCNRNYGAGRFCSRDCLSDWMSENRRGERHHRWDGGDEGYFGRWCSVRRAALKRDQYRCQHCGATAGGLGQNPDVHHITPMRKFDDPQGSHTLDNLIALCRSCHNDAESDRIDVSLPSRDSDQE</sequence>
<dbReference type="EMBL" id="RDFA01000011">
    <property type="protein sequence ID" value="RXK46259.1"/>
    <property type="molecule type" value="Genomic_DNA"/>
</dbReference>
<dbReference type="SMART" id="SM00507">
    <property type="entry name" value="HNHc"/>
    <property type="match status" value="1"/>
</dbReference>
<dbReference type="RefSeq" id="WP_129070802.1">
    <property type="nucleotide sequence ID" value="NZ_RDFA01000011.1"/>
</dbReference>
<evidence type="ECO:0000256" key="2">
    <source>
        <dbReference type="ARBA" id="ARBA00022801"/>
    </source>
</evidence>
<organism evidence="4 5">
    <name type="scientific">Halorientalis pallida</name>
    <dbReference type="NCBI Taxonomy" id="2479928"/>
    <lineage>
        <taxon>Archaea</taxon>
        <taxon>Methanobacteriati</taxon>
        <taxon>Methanobacteriota</taxon>
        <taxon>Stenosarchaea group</taxon>
        <taxon>Halobacteria</taxon>
        <taxon>Halobacteriales</taxon>
        <taxon>Haloarculaceae</taxon>
        <taxon>Halorientalis</taxon>
    </lineage>
</organism>
<dbReference type="PANTHER" id="PTHR41286">
    <property type="entry name" value="HNH NUCLEASE YAJD-RELATED"/>
    <property type="match status" value="1"/>
</dbReference>
<reference evidence="4 5" key="1">
    <citation type="submission" date="2019-01" db="EMBL/GenBank/DDBJ databases">
        <title>Halorientalis sp. F13-25 a new haloarchaeum isolated from hypersaline water.</title>
        <authorList>
            <person name="Ana D.-V."/>
            <person name="Cristina S.-P."/>
            <person name="Antonio V."/>
        </authorList>
    </citation>
    <scope>NUCLEOTIDE SEQUENCE [LARGE SCALE GENOMIC DNA]</scope>
    <source>
        <strain evidence="4 5">F13-25</strain>
    </source>
</reference>
<protein>
    <submittedName>
        <fullName evidence="4">HNH endonuclease</fullName>
    </submittedName>
</protein>
<dbReference type="InterPro" id="IPR003615">
    <property type="entry name" value="HNH_nuc"/>
</dbReference>
<dbReference type="GO" id="GO:0005829">
    <property type="term" value="C:cytosol"/>
    <property type="evidence" value="ECO:0007669"/>
    <property type="project" value="TreeGrafter"/>
</dbReference>
<evidence type="ECO:0000313" key="5">
    <source>
        <dbReference type="Proteomes" id="UP000289691"/>
    </source>
</evidence>
<dbReference type="PANTHER" id="PTHR41286:SF1">
    <property type="entry name" value="HNH NUCLEASE YAJD-RELATED"/>
    <property type="match status" value="1"/>
</dbReference>
<evidence type="ECO:0000313" key="4">
    <source>
        <dbReference type="EMBL" id="RXK46259.1"/>
    </source>
</evidence>
<keyword evidence="1" id="KW-0540">Nuclease</keyword>
<keyword evidence="5" id="KW-1185">Reference proteome</keyword>
<dbReference type="GO" id="GO:0016787">
    <property type="term" value="F:hydrolase activity"/>
    <property type="evidence" value="ECO:0007669"/>
    <property type="project" value="UniProtKB-KW"/>
</dbReference>
<accession>A0A498KWJ4</accession>
<dbReference type="PROSITE" id="PS00028">
    <property type="entry name" value="ZINC_FINGER_C2H2_1"/>
    <property type="match status" value="1"/>
</dbReference>
<dbReference type="OrthoDB" id="192298at2157"/>
<dbReference type="Proteomes" id="UP000289691">
    <property type="component" value="Unassembled WGS sequence"/>
</dbReference>
<feature type="domain" description="C2H2-type" evidence="3">
    <location>
        <begin position="1"/>
        <end position="29"/>
    </location>
</feature>
<dbReference type="PROSITE" id="PS50157">
    <property type="entry name" value="ZINC_FINGER_C2H2_2"/>
    <property type="match status" value="1"/>
</dbReference>
<dbReference type="Pfam" id="PF01844">
    <property type="entry name" value="HNH"/>
    <property type="match status" value="1"/>
</dbReference>
<proteinExistence type="predicted"/>
<keyword evidence="4" id="KW-0255">Endonuclease</keyword>
<dbReference type="InterPro" id="IPR013087">
    <property type="entry name" value="Znf_C2H2_type"/>
</dbReference>
<evidence type="ECO:0000259" key="3">
    <source>
        <dbReference type="PROSITE" id="PS50157"/>
    </source>
</evidence>
<comment type="caution">
    <text evidence="4">The sequence shown here is derived from an EMBL/GenBank/DDBJ whole genome shotgun (WGS) entry which is preliminary data.</text>
</comment>
<dbReference type="GO" id="GO:0003676">
    <property type="term" value="F:nucleic acid binding"/>
    <property type="evidence" value="ECO:0007669"/>
    <property type="project" value="InterPro"/>
</dbReference>